<evidence type="ECO:0000256" key="11">
    <source>
        <dbReference type="ARBA" id="ARBA00069173"/>
    </source>
</evidence>
<dbReference type="SUPFAM" id="SSF51690">
    <property type="entry name" value="Nicotinate/Quinolinate PRTase C-terminal domain-like"/>
    <property type="match status" value="1"/>
</dbReference>
<dbReference type="InterPro" id="IPR036068">
    <property type="entry name" value="Nicotinate_pribotase-like_C"/>
</dbReference>
<dbReference type="InterPro" id="IPR027277">
    <property type="entry name" value="NadC/ModD"/>
</dbReference>
<protein>
    <recommendedName>
        <fullName evidence="11">Probable nicotinate-nucleotide pyrophosphorylase [carboxylating]</fullName>
        <ecNumber evidence="5">2.4.2.19</ecNumber>
    </recommendedName>
    <alternativeName>
        <fullName evidence="9">Quinolinate phosphoribosyltransferase [decarboxylating]</fullName>
    </alternativeName>
</protein>
<evidence type="ECO:0000256" key="5">
    <source>
        <dbReference type="ARBA" id="ARBA00011944"/>
    </source>
</evidence>
<feature type="domain" description="Quinolinate phosphoribosyl transferase N-terminal" evidence="15">
    <location>
        <begin position="21"/>
        <end position="106"/>
    </location>
</feature>
<dbReference type="Proteomes" id="UP000231701">
    <property type="component" value="Chromosome"/>
</dbReference>
<dbReference type="SUPFAM" id="SSF54675">
    <property type="entry name" value="Nicotinate/Quinolinate PRTase N-terminal domain-like"/>
    <property type="match status" value="1"/>
</dbReference>
<keyword evidence="6" id="KW-0662">Pyridine nucleotide biosynthesis</keyword>
<organism evidence="16 17">
    <name type="scientific">Mariprofundus aestuarium</name>
    <dbReference type="NCBI Taxonomy" id="1921086"/>
    <lineage>
        <taxon>Bacteria</taxon>
        <taxon>Pseudomonadati</taxon>
        <taxon>Pseudomonadota</taxon>
        <taxon>Candidatius Mariprofundia</taxon>
        <taxon>Mariprofundales</taxon>
        <taxon>Mariprofundaceae</taxon>
        <taxon>Mariprofundus</taxon>
    </lineage>
</organism>
<dbReference type="CDD" id="cd01572">
    <property type="entry name" value="QPRTase"/>
    <property type="match status" value="1"/>
</dbReference>
<feature type="binding site" evidence="13">
    <location>
        <begin position="257"/>
        <end position="259"/>
    </location>
    <ligand>
        <name>substrate</name>
    </ligand>
</feature>
<dbReference type="GO" id="GO:0009435">
    <property type="term" value="P:NAD+ biosynthetic process"/>
    <property type="evidence" value="ECO:0007669"/>
    <property type="project" value="UniProtKB-UniPathway"/>
</dbReference>
<feature type="binding site" evidence="13">
    <location>
        <position position="96"/>
    </location>
    <ligand>
        <name>substrate</name>
    </ligand>
</feature>
<evidence type="ECO:0000259" key="15">
    <source>
        <dbReference type="Pfam" id="PF02749"/>
    </source>
</evidence>
<dbReference type="InterPro" id="IPR013785">
    <property type="entry name" value="Aldolase_TIM"/>
</dbReference>
<dbReference type="NCBIfam" id="TIGR00078">
    <property type="entry name" value="nadC"/>
    <property type="match status" value="1"/>
</dbReference>
<feature type="binding site" evidence="13">
    <location>
        <position position="153"/>
    </location>
    <ligand>
        <name>substrate</name>
    </ligand>
</feature>
<dbReference type="PANTHER" id="PTHR32179:SF3">
    <property type="entry name" value="NICOTINATE-NUCLEOTIDE PYROPHOSPHORYLASE [CARBOXYLATING]"/>
    <property type="match status" value="1"/>
</dbReference>
<dbReference type="GO" id="GO:0034213">
    <property type="term" value="P:quinolinate catabolic process"/>
    <property type="evidence" value="ECO:0007669"/>
    <property type="project" value="TreeGrafter"/>
</dbReference>
<dbReference type="PANTHER" id="PTHR32179">
    <property type="entry name" value="NICOTINATE-NUCLEOTIDE PYROPHOSPHORYLASE [CARBOXYLATING]"/>
    <property type="match status" value="1"/>
</dbReference>
<evidence type="ECO:0000256" key="1">
    <source>
        <dbReference type="ARBA" id="ARBA00003237"/>
    </source>
</evidence>
<comment type="catalytic activity">
    <reaction evidence="10">
        <text>nicotinate beta-D-ribonucleotide + CO2 + diphosphate = quinolinate + 5-phospho-alpha-D-ribose 1-diphosphate + 2 H(+)</text>
        <dbReference type="Rhea" id="RHEA:12733"/>
        <dbReference type="ChEBI" id="CHEBI:15378"/>
        <dbReference type="ChEBI" id="CHEBI:16526"/>
        <dbReference type="ChEBI" id="CHEBI:29959"/>
        <dbReference type="ChEBI" id="CHEBI:33019"/>
        <dbReference type="ChEBI" id="CHEBI:57502"/>
        <dbReference type="ChEBI" id="CHEBI:58017"/>
        <dbReference type="EC" id="2.4.2.19"/>
    </reaction>
</comment>
<keyword evidence="8 12" id="KW-0808">Transferase</keyword>
<comment type="similarity">
    <text evidence="3 12">Belongs to the NadC/ModD family.</text>
</comment>
<dbReference type="RefSeq" id="WP_100278661.1">
    <property type="nucleotide sequence ID" value="NZ_CP018799.1"/>
</dbReference>
<proteinExistence type="inferred from homology"/>
<feature type="domain" description="Quinolinate phosphoribosyl transferase C-terminal" evidence="14">
    <location>
        <begin position="108"/>
        <end position="272"/>
    </location>
</feature>
<dbReference type="FunFam" id="3.20.20.70:FF:000030">
    <property type="entry name" value="Nicotinate-nucleotide pyrophosphorylase, carboxylating"/>
    <property type="match status" value="1"/>
</dbReference>
<evidence type="ECO:0000313" key="16">
    <source>
        <dbReference type="EMBL" id="ATX79165.1"/>
    </source>
</evidence>
<name>A0A2K8KWA8_MARES</name>
<dbReference type="GO" id="GO:0005737">
    <property type="term" value="C:cytoplasm"/>
    <property type="evidence" value="ECO:0007669"/>
    <property type="project" value="TreeGrafter"/>
</dbReference>
<feature type="binding site" evidence="13">
    <location>
        <begin position="129"/>
        <end position="131"/>
    </location>
    <ligand>
        <name>substrate</name>
    </ligand>
</feature>
<feature type="binding site" evidence="13">
    <location>
        <position position="163"/>
    </location>
    <ligand>
        <name>substrate</name>
    </ligand>
</feature>
<sequence length="278" mass="29425">MQTIHSQLIQIALDEDAAFNDLTGQATIAADATGCARISAKAAGVLSGLTVADEVFAKVDSGIARNWLVKDGDQVATGDTVCELTGPLRALLAAERTALNFLQHLSGIATATHSFVEKLEGTGCSVADTRKTTPGLRRLEKQAVIHGGGINHRINLESGMLIKENHIEACGSISDAIQACRSQSHDIWVEVECETMAEVHEAINASPDIILLDNMGPETVVLARELVPTSILLEASGNITLANARDYAETGIDRIAIGAITHSAPSLDLSMRIVSKQQ</sequence>
<dbReference type="FunFam" id="3.90.1170.20:FF:000001">
    <property type="entry name" value="Nicotinate-nucleotide diphosphorylase (Carboxylating)"/>
    <property type="match status" value="1"/>
</dbReference>
<evidence type="ECO:0000256" key="3">
    <source>
        <dbReference type="ARBA" id="ARBA00009400"/>
    </source>
</evidence>
<comment type="pathway">
    <text evidence="2">Cofactor biosynthesis; NAD(+) biosynthesis; nicotinate D-ribonucleotide from quinolinate: step 1/1.</text>
</comment>
<dbReference type="InterPro" id="IPR022412">
    <property type="entry name" value="Quinolinate_PRibosylTrfase_N"/>
</dbReference>
<dbReference type="Pfam" id="PF02749">
    <property type="entry name" value="QRPTase_N"/>
    <property type="match status" value="1"/>
</dbReference>
<dbReference type="GO" id="GO:0004514">
    <property type="term" value="F:nicotinate-nucleotide diphosphorylase (carboxylating) activity"/>
    <property type="evidence" value="ECO:0007669"/>
    <property type="project" value="UniProtKB-EC"/>
</dbReference>
<accession>A0A2K8KWA8</accession>
<comment type="subunit">
    <text evidence="4">Hexamer formed by 3 homodimers.</text>
</comment>
<gene>
    <name evidence="16" type="ORF">Ga0123461_0741</name>
</gene>
<feature type="binding site" evidence="13">
    <location>
        <begin position="236"/>
        <end position="238"/>
    </location>
    <ligand>
        <name>substrate</name>
    </ligand>
</feature>
<dbReference type="Pfam" id="PF01729">
    <property type="entry name" value="QRPTase_C"/>
    <property type="match status" value="1"/>
</dbReference>
<dbReference type="Gene3D" id="3.20.20.70">
    <property type="entry name" value="Aldolase class I"/>
    <property type="match status" value="1"/>
</dbReference>
<dbReference type="AlphaFoldDB" id="A0A2K8KWA8"/>
<dbReference type="Gene3D" id="3.90.1170.20">
    <property type="entry name" value="Quinolinate phosphoribosyl transferase, N-terminal domain"/>
    <property type="match status" value="1"/>
</dbReference>
<evidence type="ECO:0000256" key="4">
    <source>
        <dbReference type="ARBA" id="ARBA00011218"/>
    </source>
</evidence>
<feature type="binding site" evidence="13">
    <location>
        <position position="192"/>
    </location>
    <ligand>
        <name>substrate</name>
    </ligand>
</feature>
<comment type="function">
    <text evidence="1">Involved in the catabolism of quinolinic acid (QA).</text>
</comment>
<dbReference type="InterPro" id="IPR037128">
    <property type="entry name" value="Quinolinate_PRibosylTase_N_sf"/>
</dbReference>
<dbReference type="InterPro" id="IPR004393">
    <property type="entry name" value="NadC"/>
</dbReference>
<evidence type="ECO:0000256" key="6">
    <source>
        <dbReference type="ARBA" id="ARBA00022642"/>
    </source>
</evidence>
<dbReference type="OrthoDB" id="5290062at2"/>
<dbReference type="PIRSF" id="PIRSF006250">
    <property type="entry name" value="NadC_ModD"/>
    <property type="match status" value="1"/>
</dbReference>
<keyword evidence="17" id="KW-1185">Reference proteome</keyword>
<evidence type="ECO:0000256" key="10">
    <source>
        <dbReference type="ARBA" id="ARBA00047445"/>
    </source>
</evidence>
<dbReference type="UniPathway" id="UPA00253">
    <property type="reaction ID" value="UER00331"/>
</dbReference>
<evidence type="ECO:0000256" key="13">
    <source>
        <dbReference type="PIRSR" id="PIRSR006250-1"/>
    </source>
</evidence>
<evidence type="ECO:0000256" key="7">
    <source>
        <dbReference type="ARBA" id="ARBA00022676"/>
    </source>
</evidence>
<evidence type="ECO:0000256" key="8">
    <source>
        <dbReference type="ARBA" id="ARBA00022679"/>
    </source>
</evidence>
<evidence type="ECO:0000259" key="14">
    <source>
        <dbReference type="Pfam" id="PF01729"/>
    </source>
</evidence>
<dbReference type="InterPro" id="IPR002638">
    <property type="entry name" value="Quinolinate_PRibosylTrfase_C"/>
</dbReference>
<dbReference type="KEGG" id="maes:Ga0123461_0741"/>
<evidence type="ECO:0000256" key="2">
    <source>
        <dbReference type="ARBA" id="ARBA00004893"/>
    </source>
</evidence>
<evidence type="ECO:0000256" key="12">
    <source>
        <dbReference type="PIRNR" id="PIRNR006250"/>
    </source>
</evidence>
<keyword evidence="7 12" id="KW-0328">Glycosyltransferase</keyword>
<dbReference type="EC" id="2.4.2.19" evidence="5"/>
<reference evidence="16 17" key="1">
    <citation type="submission" date="2016-12" db="EMBL/GenBank/DDBJ databases">
        <title>Isolation and genomic insights into novel planktonic Zetaproteobacteria from stratified waters of the Chesapeake Bay.</title>
        <authorList>
            <person name="McAllister S.M."/>
            <person name="Kato S."/>
            <person name="Chan C.S."/>
            <person name="Chiu B.K."/>
            <person name="Field E.K."/>
        </authorList>
    </citation>
    <scope>NUCLEOTIDE SEQUENCE [LARGE SCALE GENOMIC DNA]</scope>
    <source>
        <strain evidence="16 17">CP-5</strain>
    </source>
</reference>
<feature type="binding site" evidence="13">
    <location>
        <position position="213"/>
    </location>
    <ligand>
        <name>substrate</name>
    </ligand>
</feature>
<evidence type="ECO:0000313" key="17">
    <source>
        <dbReference type="Proteomes" id="UP000231701"/>
    </source>
</evidence>
<dbReference type="EMBL" id="CP018799">
    <property type="protein sequence ID" value="ATX79165.1"/>
    <property type="molecule type" value="Genomic_DNA"/>
</dbReference>
<evidence type="ECO:0000256" key="9">
    <source>
        <dbReference type="ARBA" id="ARBA00033102"/>
    </source>
</evidence>